<dbReference type="EMBL" id="BK059094">
    <property type="protein sequence ID" value="DAE29451.1"/>
    <property type="molecule type" value="Genomic_DNA"/>
</dbReference>
<reference evidence="2" key="1">
    <citation type="journal article" date="2021" name="Proc. Natl. Acad. Sci. U.S.A.">
        <title>A Catalog of Tens of Thousands of Viruses from Human Metagenomes Reveals Hidden Associations with Chronic Diseases.</title>
        <authorList>
            <person name="Tisza M.J."/>
            <person name="Buck C.B."/>
        </authorList>
    </citation>
    <scope>NUCLEOTIDE SEQUENCE</scope>
    <source>
        <strain evidence="2">Ctd0M1</strain>
    </source>
</reference>
<feature type="region of interest" description="Disordered" evidence="1">
    <location>
        <begin position="1"/>
        <end position="45"/>
    </location>
</feature>
<feature type="compositionally biased region" description="Polar residues" evidence="1">
    <location>
        <begin position="18"/>
        <end position="41"/>
    </location>
</feature>
<accession>A0A8S5RE69</accession>
<feature type="region of interest" description="Disordered" evidence="1">
    <location>
        <begin position="93"/>
        <end position="117"/>
    </location>
</feature>
<evidence type="ECO:0000313" key="2">
    <source>
        <dbReference type="EMBL" id="DAE29451.1"/>
    </source>
</evidence>
<proteinExistence type="predicted"/>
<feature type="compositionally biased region" description="Basic residues" evidence="1">
    <location>
        <begin position="1"/>
        <end position="10"/>
    </location>
</feature>
<name>A0A8S5RE69_9VIRU</name>
<organism evidence="2">
    <name type="scientific">virus sp. ctd0M1</name>
    <dbReference type="NCBI Taxonomy" id="2827993"/>
    <lineage>
        <taxon>Viruses</taxon>
    </lineage>
</organism>
<evidence type="ECO:0000256" key="1">
    <source>
        <dbReference type="SAM" id="MobiDB-lite"/>
    </source>
</evidence>
<protein>
    <submittedName>
        <fullName evidence="2">Uncharacterized protein</fullName>
    </submittedName>
</protein>
<sequence>MGKLIKRLKKTGVPSVRKQAQSVDNSNANNTNARTGQPQETPEQKALRLASAVTNNGRQTAQIGDNTTNIPVTSETVNDEILQQYVGDVHNRASRRKRGAPMANGNGTLGQPTILGV</sequence>